<dbReference type="InterPro" id="IPR053781">
    <property type="entry name" value="F-box_AtFBL13-like"/>
</dbReference>
<dbReference type="CDD" id="cd22160">
    <property type="entry name" value="F-box_AtFBL13-like"/>
    <property type="match status" value="1"/>
</dbReference>
<dbReference type="Proteomes" id="UP000836841">
    <property type="component" value="Chromosome 1"/>
</dbReference>
<evidence type="ECO:0000259" key="1">
    <source>
        <dbReference type="PROSITE" id="PS50181"/>
    </source>
</evidence>
<accession>A0AAU9RBZ9</accession>
<dbReference type="PROSITE" id="PS50181">
    <property type="entry name" value="FBOX"/>
    <property type="match status" value="1"/>
</dbReference>
<gene>
    <name evidence="2" type="ORF">TAV2_LOCUS84</name>
</gene>
<dbReference type="PANTHER" id="PTHR31293">
    <property type="entry name" value="RNI-LIKE SUPERFAMILY PROTEIN"/>
    <property type="match status" value="1"/>
</dbReference>
<dbReference type="InterPro" id="IPR055294">
    <property type="entry name" value="FBL60-like"/>
</dbReference>
<dbReference type="SUPFAM" id="SSF81383">
    <property type="entry name" value="F-box domain"/>
    <property type="match status" value="1"/>
</dbReference>
<organism evidence="2 3">
    <name type="scientific">Thlaspi arvense</name>
    <name type="common">Field penny-cress</name>
    <dbReference type="NCBI Taxonomy" id="13288"/>
    <lineage>
        <taxon>Eukaryota</taxon>
        <taxon>Viridiplantae</taxon>
        <taxon>Streptophyta</taxon>
        <taxon>Embryophyta</taxon>
        <taxon>Tracheophyta</taxon>
        <taxon>Spermatophyta</taxon>
        <taxon>Magnoliopsida</taxon>
        <taxon>eudicotyledons</taxon>
        <taxon>Gunneridae</taxon>
        <taxon>Pentapetalae</taxon>
        <taxon>rosids</taxon>
        <taxon>malvids</taxon>
        <taxon>Brassicales</taxon>
        <taxon>Brassicaceae</taxon>
        <taxon>Thlaspideae</taxon>
        <taxon>Thlaspi</taxon>
    </lineage>
</organism>
<dbReference type="InterPro" id="IPR001810">
    <property type="entry name" value="F-box_dom"/>
</dbReference>
<feature type="non-terminal residue" evidence="2">
    <location>
        <position position="294"/>
    </location>
</feature>
<sequence>IDFVSKDLISDLPNHLISHILSLLSTKEAASTSVLSKRWHFLFASVPNFDFDDANEETTTSFVEFVDRVFTLLGNGTINKFSLSCGDGVNPIRISCWMLNVLLHGVTDLDLNVSKLYLCSLILRSKSLVKLRLGPRYGHSLTSGMEVVDVFLPNLRWLFLDSRDVGLAKLLAGCPMIEEITLMNLRWGFWKSCTVSITKLKRQTFSFEHIILSLKEESFITLKLVYVAYYDTIADKYMKISFDLIIEAHISLRLTKDVDVNIIKSGKAIEMVGKANAFLRGMQRSNTFRIYRST</sequence>
<dbReference type="SMART" id="SM00256">
    <property type="entry name" value="FBOX"/>
    <property type="match status" value="1"/>
</dbReference>
<dbReference type="Gene3D" id="1.20.1280.50">
    <property type="match status" value="1"/>
</dbReference>
<name>A0AAU9RBZ9_THLAR</name>
<dbReference type="AlphaFoldDB" id="A0AAU9RBZ9"/>
<feature type="domain" description="F-box" evidence="1">
    <location>
        <begin position="6"/>
        <end position="54"/>
    </location>
</feature>
<evidence type="ECO:0000313" key="2">
    <source>
        <dbReference type="EMBL" id="CAH2035325.1"/>
    </source>
</evidence>
<keyword evidence="3" id="KW-1185">Reference proteome</keyword>
<reference evidence="2 3" key="1">
    <citation type="submission" date="2022-03" db="EMBL/GenBank/DDBJ databases">
        <authorList>
            <person name="Nunn A."/>
            <person name="Chopra R."/>
            <person name="Nunn A."/>
            <person name="Contreras Garrido A."/>
        </authorList>
    </citation>
    <scope>NUCLEOTIDE SEQUENCE [LARGE SCALE GENOMIC DNA]</scope>
</reference>
<dbReference type="PANTHER" id="PTHR31293:SF12">
    <property type="entry name" value="RNI-LIKE SUPERFAMILY PROTEIN"/>
    <property type="match status" value="1"/>
</dbReference>
<evidence type="ECO:0000313" key="3">
    <source>
        <dbReference type="Proteomes" id="UP000836841"/>
    </source>
</evidence>
<protein>
    <recommendedName>
        <fullName evidence="1">F-box domain-containing protein</fullName>
    </recommendedName>
</protein>
<dbReference type="Pfam" id="PF00646">
    <property type="entry name" value="F-box"/>
    <property type="match status" value="1"/>
</dbReference>
<dbReference type="EMBL" id="OU466857">
    <property type="protein sequence ID" value="CAH2035325.1"/>
    <property type="molecule type" value="Genomic_DNA"/>
</dbReference>
<dbReference type="InterPro" id="IPR036047">
    <property type="entry name" value="F-box-like_dom_sf"/>
</dbReference>
<proteinExistence type="predicted"/>